<dbReference type="InterPro" id="IPR002173">
    <property type="entry name" value="Carboh/pur_kinase_PfkB_CS"/>
</dbReference>
<evidence type="ECO:0000259" key="7">
    <source>
        <dbReference type="Pfam" id="PF00294"/>
    </source>
</evidence>
<dbReference type="GO" id="GO:0008443">
    <property type="term" value="F:phosphofructokinase activity"/>
    <property type="evidence" value="ECO:0007669"/>
    <property type="project" value="TreeGrafter"/>
</dbReference>
<dbReference type="FunFam" id="3.40.1190.20:FF:000001">
    <property type="entry name" value="Phosphofructokinase"/>
    <property type="match status" value="1"/>
</dbReference>
<dbReference type="Pfam" id="PF00294">
    <property type="entry name" value="PfkB"/>
    <property type="match status" value="1"/>
</dbReference>
<dbReference type="EMBL" id="AIMB01000008">
    <property type="protein sequence ID" value="EJF89261.1"/>
    <property type="molecule type" value="Genomic_DNA"/>
</dbReference>
<name>J0QTM3_9HYPH</name>
<dbReference type="PROSITE" id="PS00583">
    <property type="entry name" value="PFKB_KINASES_1"/>
    <property type="match status" value="1"/>
</dbReference>
<dbReference type="Proteomes" id="UP000008952">
    <property type="component" value="Unassembled WGS sequence"/>
</dbReference>
<dbReference type="InterPro" id="IPR029056">
    <property type="entry name" value="Ribokinase-like"/>
</dbReference>
<dbReference type="HOGENOM" id="CLU_050013_0_1_5"/>
<accession>J0QTM3</accession>
<dbReference type="SUPFAM" id="SSF53613">
    <property type="entry name" value="Ribokinase-like"/>
    <property type="match status" value="1"/>
</dbReference>
<dbReference type="RefSeq" id="WP_008040472.1">
    <property type="nucleotide sequence ID" value="NZ_JH725147.1"/>
</dbReference>
<reference evidence="8 9" key="1">
    <citation type="submission" date="2012-03" db="EMBL/GenBank/DDBJ databases">
        <title>The Genome Sequence of Bartonella tamiae Th239.</title>
        <authorList>
            <consortium name="The Broad Institute Genome Sequencing Platform"/>
            <consortium name="The Broad Institute Genome Sequencing Center for Infectious Disease"/>
            <person name="Feldgarden M."/>
            <person name="Kirby J."/>
            <person name="Kosoy M."/>
            <person name="Birtles R."/>
            <person name="Probert W.S."/>
            <person name="Chiaraviglio L."/>
            <person name="Young S.K."/>
            <person name="Zeng Q."/>
            <person name="Gargeya S."/>
            <person name="Fitzgerald M."/>
            <person name="Haas B."/>
            <person name="Abouelleil A."/>
            <person name="Alvarado L."/>
            <person name="Arachchi H.M."/>
            <person name="Berlin A."/>
            <person name="Chapman S.B."/>
            <person name="Gearin G."/>
            <person name="Goldberg J."/>
            <person name="Griggs A."/>
            <person name="Gujja S."/>
            <person name="Hansen M."/>
            <person name="Heiman D."/>
            <person name="Howarth C."/>
            <person name="Larimer J."/>
            <person name="Lui A."/>
            <person name="MacDonald P.J.P."/>
            <person name="McCowen C."/>
            <person name="Montmayeur A."/>
            <person name="Murphy C."/>
            <person name="Neiman D."/>
            <person name="Pearson M."/>
            <person name="Priest M."/>
            <person name="Roberts A."/>
            <person name="Saif S."/>
            <person name="Shea T."/>
            <person name="Sisk P."/>
            <person name="Stolte C."/>
            <person name="Sykes S."/>
            <person name="Wortman J."/>
            <person name="Nusbaum C."/>
            <person name="Birren B."/>
        </authorList>
    </citation>
    <scope>NUCLEOTIDE SEQUENCE [LARGE SCALE GENOMIC DNA]</scope>
    <source>
        <strain evidence="8 9">Th239</strain>
    </source>
</reference>
<evidence type="ECO:0000256" key="6">
    <source>
        <dbReference type="PIRNR" id="PIRNR000535"/>
    </source>
</evidence>
<comment type="caution">
    <text evidence="8">The sequence shown here is derived from an EMBL/GenBank/DDBJ whole genome shotgun (WGS) entry which is preliminary data.</text>
</comment>
<dbReference type="OrthoDB" id="9801219at2"/>
<dbReference type="PANTHER" id="PTHR46566">
    <property type="entry name" value="1-PHOSPHOFRUCTOKINASE-RELATED"/>
    <property type="match status" value="1"/>
</dbReference>
<dbReference type="NCBIfam" id="TIGR03168">
    <property type="entry name" value="1-PFK"/>
    <property type="match status" value="1"/>
</dbReference>
<dbReference type="InterPro" id="IPR017583">
    <property type="entry name" value="Tagatose/fructose_Pkinase"/>
</dbReference>
<dbReference type="InterPro" id="IPR011611">
    <property type="entry name" value="PfkB_dom"/>
</dbReference>
<dbReference type="PANTHER" id="PTHR46566:SF5">
    <property type="entry name" value="1-PHOSPHOFRUCTOKINASE"/>
    <property type="match status" value="1"/>
</dbReference>
<dbReference type="PATRIC" id="fig|1094558.3.peg.1946"/>
<dbReference type="Gene3D" id="3.40.1190.20">
    <property type="match status" value="1"/>
</dbReference>
<keyword evidence="3" id="KW-0547">Nucleotide-binding</keyword>
<dbReference type="GO" id="GO:0044281">
    <property type="term" value="P:small molecule metabolic process"/>
    <property type="evidence" value="ECO:0007669"/>
    <property type="project" value="UniProtKB-ARBA"/>
</dbReference>
<evidence type="ECO:0000256" key="2">
    <source>
        <dbReference type="ARBA" id="ARBA00022679"/>
    </source>
</evidence>
<keyword evidence="2 6" id="KW-0808">Transferase</keyword>
<keyword evidence="4 8" id="KW-0418">Kinase</keyword>
<evidence type="ECO:0000256" key="4">
    <source>
        <dbReference type="ARBA" id="ARBA00022777"/>
    </source>
</evidence>
<protein>
    <recommendedName>
        <fullName evidence="6">Phosphofructokinase</fullName>
    </recommendedName>
</protein>
<dbReference type="CDD" id="cd01164">
    <property type="entry name" value="FruK_PfkB_like"/>
    <property type="match status" value="1"/>
</dbReference>
<evidence type="ECO:0000256" key="1">
    <source>
        <dbReference type="ARBA" id="ARBA00010688"/>
    </source>
</evidence>
<evidence type="ECO:0000313" key="9">
    <source>
        <dbReference type="Proteomes" id="UP000008952"/>
    </source>
</evidence>
<proteinExistence type="inferred from homology"/>
<comment type="similarity">
    <text evidence="1 6">Belongs to the carbohydrate kinase PfkB family.</text>
</comment>
<dbReference type="GO" id="GO:0005524">
    <property type="term" value="F:ATP binding"/>
    <property type="evidence" value="ECO:0007669"/>
    <property type="project" value="UniProtKB-KW"/>
</dbReference>
<keyword evidence="5" id="KW-0067">ATP-binding</keyword>
<organism evidence="8 9">
    <name type="scientific">Bartonella tamiae Th239</name>
    <dbReference type="NCBI Taxonomy" id="1094558"/>
    <lineage>
        <taxon>Bacteria</taxon>
        <taxon>Pseudomonadati</taxon>
        <taxon>Pseudomonadota</taxon>
        <taxon>Alphaproteobacteria</taxon>
        <taxon>Hyphomicrobiales</taxon>
        <taxon>Bartonellaceae</taxon>
        <taxon>Bartonella</taxon>
    </lineage>
</organism>
<dbReference type="STRING" id="1094558.ME5_01812"/>
<dbReference type="eggNOG" id="COG1105">
    <property type="taxonomic scope" value="Bacteria"/>
</dbReference>
<gene>
    <name evidence="8" type="ORF">ME5_01812</name>
</gene>
<evidence type="ECO:0000256" key="3">
    <source>
        <dbReference type="ARBA" id="ARBA00022741"/>
    </source>
</evidence>
<dbReference type="GO" id="GO:0005829">
    <property type="term" value="C:cytosol"/>
    <property type="evidence" value="ECO:0007669"/>
    <property type="project" value="TreeGrafter"/>
</dbReference>
<dbReference type="GO" id="GO:0016052">
    <property type="term" value="P:carbohydrate catabolic process"/>
    <property type="evidence" value="ECO:0007669"/>
    <property type="project" value="UniProtKB-ARBA"/>
</dbReference>
<sequence>MMQVATLTLNPAIDETIMLDRLVPGEVHRASSVRFNVGGKGINVAACLADFGIKTAVTGYLGADNSDIFEALFEASHIEDRFIRRKGQTRTNIKLVDQQGTTDINLSGDPLSDELEQELDDILHSFASSNALIVMAGSLLPQMDCQYYARRVEDMAAKTKIIVDCSGDALQSVLNAKILPYAIKPNIDELSQFCHQKLTDISHILQVAQDLISRGLSLVTVSMGAKGAVFVSKEQAIHAQLKASRVESTVGAGDAMVAGISAALSTGQPLERIARLGTAFAVGKLGKNGPALPSRDTIESLASSVECRLISSI</sequence>
<dbReference type="PIRSF" id="PIRSF000535">
    <property type="entry name" value="1PFK/6PFK/LacC"/>
    <property type="match status" value="1"/>
</dbReference>
<evidence type="ECO:0000256" key="5">
    <source>
        <dbReference type="ARBA" id="ARBA00022840"/>
    </source>
</evidence>
<dbReference type="AlphaFoldDB" id="J0QTM3"/>
<evidence type="ECO:0000313" key="8">
    <source>
        <dbReference type="EMBL" id="EJF89261.1"/>
    </source>
</evidence>
<keyword evidence="9" id="KW-1185">Reference proteome</keyword>
<dbReference type="PROSITE" id="PS00584">
    <property type="entry name" value="PFKB_KINASES_2"/>
    <property type="match status" value="1"/>
</dbReference>
<feature type="domain" description="Carbohydrate kinase PfkB" evidence="7">
    <location>
        <begin position="8"/>
        <end position="293"/>
    </location>
</feature>